<reference evidence="1 2" key="1">
    <citation type="submission" date="2023-05" db="EMBL/GenBank/DDBJ databases">
        <title>Streptantibioticus silvisoli sp. nov., acidotolerant actinomycetes 1 from pine litter.</title>
        <authorList>
            <person name="Swiecimska M."/>
            <person name="Golinska P."/>
            <person name="Sangal V."/>
            <person name="Wachnowicz B."/>
            <person name="Goodfellow M."/>
        </authorList>
    </citation>
    <scope>NUCLEOTIDE SEQUENCE [LARGE SCALE GENOMIC DNA]</scope>
    <source>
        <strain evidence="1 2">SL54</strain>
    </source>
</reference>
<accession>A0ABT6W8S5</accession>
<organism evidence="1 2">
    <name type="scientific">Streptantibioticus silvisoli</name>
    <dbReference type="NCBI Taxonomy" id="2705255"/>
    <lineage>
        <taxon>Bacteria</taxon>
        <taxon>Bacillati</taxon>
        <taxon>Actinomycetota</taxon>
        <taxon>Actinomycetes</taxon>
        <taxon>Kitasatosporales</taxon>
        <taxon>Streptomycetaceae</taxon>
        <taxon>Streptantibioticus</taxon>
    </lineage>
</organism>
<evidence type="ECO:0000313" key="1">
    <source>
        <dbReference type="EMBL" id="MDI5967156.1"/>
    </source>
</evidence>
<evidence type="ECO:0000313" key="2">
    <source>
        <dbReference type="Proteomes" id="UP001156398"/>
    </source>
</evidence>
<gene>
    <name evidence="1" type="ORF">POF43_031280</name>
</gene>
<comment type="caution">
    <text evidence="1">The sequence shown here is derived from an EMBL/GenBank/DDBJ whole genome shotgun (WGS) entry which is preliminary data.</text>
</comment>
<dbReference type="RefSeq" id="WP_271324774.1">
    <property type="nucleotide sequence ID" value="NZ_JAAGKO020000075.1"/>
</dbReference>
<protein>
    <submittedName>
        <fullName evidence="1">Uncharacterized protein</fullName>
    </submittedName>
</protein>
<dbReference type="Proteomes" id="UP001156398">
    <property type="component" value="Unassembled WGS sequence"/>
</dbReference>
<proteinExistence type="predicted"/>
<sequence length="71" mass="7567">MTPGTVDPDAIVWTHVRTEDWGGGDEHTYRAENVEHAGCGGDVHQVHLHDPLGALLGAHTHCAECGEDLTA</sequence>
<dbReference type="EMBL" id="JAAGKO020000075">
    <property type="protein sequence ID" value="MDI5967156.1"/>
    <property type="molecule type" value="Genomic_DNA"/>
</dbReference>
<name>A0ABT6W8S5_9ACTN</name>
<keyword evidence="2" id="KW-1185">Reference proteome</keyword>